<keyword evidence="4" id="KW-1185">Reference proteome</keyword>
<feature type="region of interest" description="Disordered" evidence="1">
    <location>
        <begin position="1"/>
        <end position="20"/>
    </location>
</feature>
<dbReference type="Pfam" id="PF01728">
    <property type="entry name" value="FtsJ"/>
    <property type="match status" value="1"/>
</dbReference>
<dbReference type="InterPro" id="IPR002877">
    <property type="entry name" value="RNA_MeTrfase_FtsJ_dom"/>
</dbReference>
<evidence type="ECO:0000256" key="1">
    <source>
        <dbReference type="SAM" id="MobiDB-lite"/>
    </source>
</evidence>
<evidence type="ECO:0000259" key="2">
    <source>
        <dbReference type="Pfam" id="PF01728"/>
    </source>
</evidence>
<proteinExistence type="predicted"/>
<dbReference type="AlphaFoldDB" id="A0A420XWK6"/>
<dbReference type="SUPFAM" id="SSF53335">
    <property type="entry name" value="S-adenosyl-L-methionine-dependent methyltransferases"/>
    <property type="match status" value="1"/>
</dbReference>
<evidence type="ECO:0000313" key="4">
    <source>
        <dbReference type="Proteomes" id="UP000275385"/>
    </source>
</evidence>
<dbReference type="STRING" id="177199.A0A420XWK6"/>
<reference evidence="3 4" key="1">
    <citation type="submission" date="2018-08" db="EMBL/GenBank/DDBJ databases">
        <title>Draft genome of the lignicolous fungus Coniochaeta pulveracea.</title>
        <authorList>
            <person name="Borstlap C.J."/>
            <person name="De Witt R.N."/>
            <person name="Botha A."/>
            <person name="Volschenk H."/>
        </authorList>
    </citation>
    <scope>NUCLEOTIDE SEQUENCE [LARGE SCALE GENOMIC DNA]</scope>
    <source>
        <strain evidence="3 4">CAB683</strain>
    </source>
</reference>
<sequence>MMAESDPLQTPGAHENGDVTLGPSCNKIIQDYLLEHDETFRHLREIREQGWKNTEADDHFKRNREVADNSKSNAKTRVHFFKMMVAVGCELDKHTQALSNIGRNNQRPVVLDLCMAPGGFSAAVLKVNPTASLHGITLPSELGGHELLLAHKDLNVLSMDITLLAAEMGIKPEDVPKDHPDAGMFVFTRPFPDIKADLVFCDGQVLRPHAEHRADYRQNTEATRLDSAQLVLGLNRIKPGGTMIILCHRLEAWHTTNLIYKFSRFSNIRVHKAKTSHQVKSSFYLIATKVQPESEEARRAVERWKRAWRRTTFWGSELAEEEDGKDPTIVDGGDRVEDVLEAFGGRLIELGRPVWRLQANAIQNSWWFKKQK</sequence>
<name>A0A420XWK6_9PEZI</name>
<gene>
    <name evidence="3" type="ORF">DL546_001901</name>
</gene>
<evidence type="ECO:0000313" key="3">
    <source>
        <dbReference type="EMBL" id="RKU40052.1"/>
    </source>
</evidence>
<organism evidence="3 4">
    <name type="scientific">Coniochaeta pulveracea</name>
    <dbReference type="NCBI Taxonomy" id="177199"/>
    <lineage>
        <taxon>Eukaryota</taxon>
        <taxon>Fungi</taxon>
        <taxon>Dikarya</taxon>
        <taxon>Ascomycota</taxon>
        <taxon>Pezizomycotina</taxon>
        <taxon>Sordariomycetes</taxon>
        <taxon>Sordariomycetidae</taxon>
        <taxon>Coniochaetales</taxon>
        <taxon>Coniochaetaceae</taxon>
        <taxon>Coniochaeta</taxon>
    </lineage>
</organism>
<accession>A0A420XWK6</accession>
<dbReference type="GO" id="GO:0008168">
    <property type="term" value="F:methyltransferase activity"/>
    <property type="evidence" value="ECO:0007669"/>
    <property type="project" value="InterPro"/>
</dbReference>
<dbReference type="EMBL" id="QVQW01000124">
    <property type="protein sequence ID" value="RKU40052.1"/>
    <property type="molecule type" value="Genomic_DNA"/>
</dbReference>
<dbReference type="OrthoDB" id="417125at2759"/>
<protein>
    <recommendedName>
        <fullName evidence="2">Ribosomal RNA methyltransferase FtsJ domain-containing protein</fullName>
    </recommendedName>
</protein>
<dbReference type="GO" id="GO:0032259">
    <property type="term" value="P:methylation"/>
    <property type="evidence" value="ECO:0007669"/>
    <property type="project" value="InterPro"/>
</dbReference>
<dbReference type="Proteomes" id="UP000275385">
    <property type="component" value="Unassembled WGS sequence"/>
</dbReference>
<feature type="domain" description="Ribosomal RNA methyltransferase FtsJ" evidence="2">
    <location>
        <begin position="106"/>
        <end position="288"/>
    </location>
</feature>
<dbReference type="InterPro" id="IPR029063">
    <property type="entry name" value="SAM-dependent_MTases_sf"/>
</dbReference>
<dbReference type="Gene3D" id="3.40.50.150">
    <property type="entry name" value="Vaccinia Virus protein VP39"/>
    <property type="match status" value="1"/>
</dbReference>
<comment type="caution">
    <text evidence="3">The sequence shown here is derived from an EMBL/GenBank/DDBJ whole genome shotgun (WGS) entry which is preliminary data.</text>
</comment>